<dbReference type="EMBL" id="CP021112">
    <property type="protein sequence ID" value="ARQ02363.1"/>
    <property type="molecule type" value="Genomic_DNA"/>
</dbReference>
<dbReference type="SUPFAM" id="SSF51735">
    <property type="entry name" value="NAD(P)-binding Rossmann-fold domains"/>
    <property type="match status" value="1"/>
</dbReference>
<dbReference type="PANTHER" id="PTHR24321">
    <property type="entry name" value="DEHYDROGENASES, SHORT CHAIN"/>
    <property type="match status" value="1"/>
</dbReference>
<gene>
    <name evidence="3" type="ORF">CAK95_27095</name>
</gene>
<dbReference type="Pfam" id="PF13561">
    <property type="entry name" value="adh_short_C2"/>
    <property type="match status" value="1"/>
</dbReference>
<dbReference type="OrthoDB" id="9792355at2"/>
<comment type="similarity">
    <text evidence="1">Belongs to the short-chain dehydrogenases/reductases (SDR) family.</text>
</comment>
<dbReference type="Gene3D" id="3.40.50.720">
    <property type="entry name" value="NAD(P)-binding Rossmann-like Domain"/>
    <property type="match status" value="1"/>
</dbReference>
<dbReference type="PRINTS" id="PR00081">
    <property type="entry name" value="GDHRDH"/>
</dbReference>
<dbReference type="AlphaFoldDB" id="A0A1W6ZYG7"/>
<evidence type="ECO:0000256" key="2">
    <source>
        <dbReference type="ARBA" id="ARBA00023002"/>
    </source>
</evidence>
<dbReference type="RefSeq" id="WP_086090794.1">
    <property type="nucleotide sequence ID" value="NZ_CP021112.1"/>
</dbReference>
<keyword evidence="4" id="KW-1185">Reference proteome</keyword>
<dbReference type="PROSITE" id="PS00061">
    <property type="entry name" value="ADH_SHORT"/>
    <property type="match status" value="1"/>
</dbReference>
<dbReference type="NCBIfam" id="NF005559">
    <property type="entry name" value="PRK07231.1"/>
    <property type="match status" value="1"/>
</dbReference>
<dbReference type="KEGG" id="psin:CAK95_27095"/>
<sequence>MPKVVAITGGGQGIGRAIAYAFADAGYAVSIADPVADGGEEALAHLKMRQPTSIFEACDISQKVDIERWIGRTVEEIGIPDVLVNNAAILANGPFLDLSAEDFDRVLAVNVRGTLLCTQAVARALVNAKRGGSIVNIASTRALMSEPNTEAYSASKGAIVALTHATAMSLGPMNIRVNCVSPGWIETSDWQYSGRARTPKHSQRDRKQHPVMRVGVPGDIAEACLFLSRPDSFITGQNFVIDGGMTKKMIYE</sequence>
<dbReference type="GO" id="GO:0016491">
    <property type="term" value="F:oxidoreductase activity"/>
    <property type="evidence" value="ECO:0007669"/>
    <property type="project" value="UniProtKB-KW"/>
</dbReference>
<protein>
    <submittedName>
        <fullName evidence="3">Oxidoreductase</fullName>
    </submittedName>
</protein>
<reference evidence="3 4" key="1">
    <citation type="submission" date="2017-05" db="EMBL/GenBank/DDBJ databases">
        <title>Full genome sequence of Pseudorhodoplanes sinuspersici.</title>
        <authorList>
            <person name="Dastgheib S.M.M."/>
            <person name="Shavandi M."/>
            <person name="Tirandaz H."/>
        </authorList>
    </citation>
    <scope>NUCLEOTIDE SEQUENCE [LARGE SCALE GENOMIC DNA]</scope>
    <source>
        <strain evidence="3 4">RIPI110</strain>
    </source>
</reference>
<dbReference type="InterPro" id="IPR036291">
    <property type="entry name" value="NAD(P)-bd_dom_sf"/>
</dbReference>
<dbReference type="InterPro" id="IPR020904">
    <property type="entry name" value="Sc_DH/Rdtase_CS"/>
</dbReference>
<evidence type="ECO:0000313" key="3">
    <source>
        <dbReference type="EMBL" id="ARQ02363.1"/>
    </source>
</evidence>
<dbReference type="STRING" id="1235591.CAK95_27095"/>
<evidence type="ECO:0000256" key="1">
    <source>
        <dbReference type="ARBA" id="ARBA00006484"/>
    </source>
</evidence>
<organism evidence="3 4">
    <name type="scientific">Pseudorhodoplanes sinuspersici</name>
    <dbReference type="NCBI Taxonomy" id="1235591"/>
    <lineage>
        <taxon>Bacteria</taxon>
        <taxon>Pseudomonadati</taxon>
        <taxon>Pseudomonadota</taxon>
        <taxon>Alphaproteobacteria</taxon>
        <taxon>Hyphomicrobiales</taxon>
        <taxon>Pseudorhodoplanes</taxon>
    </lineage>
</organism>
<keyword evidence="2" id="KW-0560">Oxidoreductase</keyword>
<accession>A0A1W6ZYG7</accession>
<dbReference type="Proteomes" id="UP000194137">
    <property type="component" value="Chromosome"/>
</dbReference>
<dbReference type="PRINTS" id="PR00080">
    <property type="entry name" value="SDRFAMILY"/>
</dbReference>
<dbReference type="PANTHER" id="PTHR24321:SF8">
    <property type="entry name" value="ESTRADIOL 17-BETA-DEHYDROGENASE 8-RELATED"/>
    <property type="match status" value="1"/>
</dbReference>
<proteinExistence type="inferred from homology"/>
<dbReference type="FunFam" id="3.40.50.720:FF:000084">
    <property type="entry name" value="Short-chain dehydrogenase reductase"/>
    <property type="match status" value="1"/>
</dbReference>
<name>A0A1W6ZYG7_9HYPH</name>
<dbReference type="InterPro" id="IPR002347">
    <property type="entry name" value="SDR_fam"/>
</dbReference>
<evidence type="ECO:0000313" key="4">
    <source>
        <dbReference type="Proteomes" id="UP000194137"/>
    </source>
</evidence>